<dbReference type="Gene3D" id="1.10.10.60">
    <property type="entry name" value="Homeodomain-like"/>
    <property type="match status" value="1"/>
</dbReference>
<dbReference type="Pfam" id="PF04552">
    <property type="entry name" value="Sigma54_DBD"/>
    <property type="match status" value="1"/>
</dbReference>
<evidence type="ECO:0000256" key="2">
    <source>
        <dbReference type="ARBA" id="ARBA00022478"/>
    </source>
</evidence>
<evidence type="ECO:0000256" key="4">
    <source>
        <dbReference type="ARBA" id="ARBA00022695"/>
    </source>
</evidence>
<dbReference type="AlphaFoldDB" id="A0A1G6I448"/>
<dbReference type="OrthoDB" id="9814402at2"/>
<keyword evidence="2" id="KW-0240">DNA-directed RNA polymerase</keyword>
<dbReference type="PIRSF" id="PIRSF000774">
    <property type="entry name" value="RpoN"/>
    <property type="match status" value="1"/>
</dbReference>
<evidence type="ECO:0000256" key="6">
    <source>
        <dbReference type="ARBA" id="ARBA00023082"/>
    </source>
</evidence>
<evidence type="ECO:0000256" key="1">
    <source>
        <dbReference type="ARBA" id="ARBA00008798"/>
    </source>
</evidence>
<dbReference type="GO" id="GO:0016987">
    <property type="term" value="F:sigma factor activity"/>
    <property type="evidence" value="ECO:0007669"/>
    <property type="project" value="UniProtKB-KW"/>
</dbReference>
<dbReference type="EMBL" id="FMZA01000002">
    <property type="protein sequence ID" value="SDC01200.1"/>
    <property type="molecule type" value="Genomic_DNA"/>
</dbReference>
<dbReference type="GO" id="GO:0016779">
    <property type="term" value="F:nucleotidyltransferase activity"/>
    <property type="evidence" value="ECO:0007669"/>
    <property type="project" value="UniProtKB-KW"/>
</dbReference>
<dbReference type="GO" id="GO:0000428">
    <property type="term" value="C:DNA-directed RNA polymerase complex"/>
    <property type="evidence" value="ECO:0007669"/>
    <property type="project" value="UniProtKB-KW"/>
</dbReference>
<dbReference type="PROSITE" id="PS50044">
    <property type="entry name" value="SIGMA54_3"/>
    <property type="match status" value="1"/>
</dbReference>
<evidence type="ECO:0000256" key="3">
    <source>
        <dbReference type="ARBA" id="ARBA00022679"/>
    </source>
</evidence>
<evidence type="ECO:0000256" key="7">
    <source>
        <dbReference type="ARBA" id="ARBA00023125"/>
    </source>
</evidence>
<dbReference type="InterPro" id="IPR007046">
    <property type="entry name" value="RNA_pol_sigma_54_core-bd"/>
</dbReference>
<accession>A0A1G6I448</accession>
<dbReference type="GO" id="GO:0006352">
    <property type="term" value="P:DNA-templated transcription initiation"/>
    <property type="evidence" value="ECO:0007669"/>
    <property type="project" value="InterPro"/>
</dbReference>
<reference evidence="11 12" key="1">
    <citation type="submission" date="2016-10" db="EMBL/GenBank/DDBJ databases">
        <authorList>
            <person name="de Groot N.N."/>
        </authorList>
    </citation>
    <scope>NUCLEOTIDE SEQUENCE [LARGE SCALE GENOMIC DNA]</scope>
    <source>
        <strain evidence="11 12">DSM 45514</strain>
    </source>
</reference>
<keyword evidence="3" id="KW-0808">Transferase</keyword>
<organism evidence="11 12">
    <name type="scientific">Melghirimyces thermohalophilus</name>
    <dbReference type="NCBI Taxonomy" id="1236220"/>
    <lineage>
        <taxon>Bacteria</taxon>
        <taxon>Bacillati</taxon>
        <taxon>Bacillota</taxon>
        <taxon>Bacilli</taxon>
        <taxon>Bacillales</taxon>
        <taxon>Thermoactinomycetaceae</taxon>
        <taxon>Melghirimyces</taxon>
    </lineage>
</organism>
<dbReference type="NCBIfam" id="TIGR02395">
    <property type="entry name" value="rpoN_sigma"/>
    <property type="match status" value="1"/>
</dbReference>
<gene>
    <name evidence="11" type="ORF">SAMN04488112_10240</name>
</gene>
<keyword evidence="7" id="KW-0238">DNA-binding</keyword>
<dbReference type="PANTHER" id="PTHR32248:SF4">
    <property type="entry name" value="RNA POLYMERASE SIGMA-54 FACTOR"/>
    <property type="match status" value="1"/>
</dbReference>
<comment type="similarity">
    <text evidence="1">Belongs to the sigma-54 factor family.</text>
</comment>
<evidence type="ECO:0000313" key="12">
    <source>
        <dbReference type="Proteomes" id="UP000199387"/>
    </source>
</evidence>
<dbReference type="Pfam" id="PF00309">
    <property type="entry name" value="Sigma54_AID"/>
    <property type="match status" value="1"/>
</dbReference>
<dbReference type="Gene3D" id="1.10.10.1330">
    <property type="entry name" value="RNA polymerase sigma-54 factor, core-binding domain"/>
    <property type="match status" value="1"/>
</dbReference>
<dbReference type="InterPro" id="IPR038709">
    <property type="entry name" value="RpoN_core-bd_sf"/>
</dbReference>
<evidence type="ECO:0000259" key="10">
    <source>
        <dbReference type="Pfam" id="PF04963"/>
    </source>
</evidence>
<sequence>MALSMGYGLVQEQRMKLAMTPELRQAIQVLQFSSMDLIQYIQEQAVENPVLEMDAPIREAEIGSPSSMTSEQLADWGSYIRGSGSPRLAAVTRDEDDSHPVDRIADSDPGLVGMLEEQLRYLSLNRKTKEICRYIIGNLEEDGYLRIDLSELCKRFNITEDVCERALKIVQTLDPAGVGARNLEECLTLQLSRSGVSDPVIYRIVQFYLKDLAEGRYKKVAKVLDCSVEEVQAAADRIRRLNPRPGQTCHGGSPRYVYPDVTVRERSGEYEVLVNESYMPRLGISTHYERLLRDQETGRGAAAYIKDRIQSAMWLLKSIEQRRQTLYRVTRAIVDHQRDFFQHGVSQLKPLTLKAISEELDLHESTVSRATRDKYLQTPRGLFPFRFFFPSGVSSFYGGDTSARSVKDQLARIIEKEDKCKPLSDQKIADQLKEDGIRISRRTVAKYREEMGIASSQVRRRFDG</sequence>
<feature type="domain" description="RNA polymerase sigma factor 54 DNA-binding" evidence="9">
    <location>
        <begin position="303"/>
        <end position="461"/>
    </location>
</feature>
<proteinExistence type="inferred from homology"/>
<feature type="domain" description="RNA polymerase sigma factor 54 core-binding" evidence="10">
    <location>
        <begin position="103"/>
        <end position="288"/>
    </location>
</feature>
<dbReference type="InterPro" id="IPR007634">
    <property type="entry name" value="RNA_pol_sigma_54_DNA-bd"/>
</dbReference>
<keyword evidence="6" id="KW-0731">Sigma factor</keyword>
<evidence type="ECO:0000256" key="5">
    <source>
        <dbReference type="ARBA" id="ARBA00023015"/>
    </source>
</evidence>
<evidence type="ECO:0000256" key="8">
    <source>
        <dbReference type="ARBA" id="ARBA00023163"/>
    </source>
</evidence>
<evidence type="ECO:0000313" key="11">
    <source>
        <dbReference type="EMBL" id="SDC01200.1"/>
    </source>
</evidence>
<name>A0A1G6I448_9BACL</name>
<dbReference type="Proteomes" id="UP000199387">
    <property type="component" value="Unassembled WGS sequence"/>
</dbReference>
<keyword evidence="4" id="KW-0548">Nucleotidyltransferase</keyword>
<dbReference type="PRINTS" id="PR00045">
    <property type="entry name" value="SIGMA54FCT"/>
</dbReference>
<dbReference type="PANTHER" id="PTHR32248">
    <property type="entry name" value="RNA POLYMERASE SIGMA-54 FACTOR"/>
    <property type="match status" value="1"/>
</dbReference>
<evidence type="ECO:0000259" key="9">
    <source>
        <dbReference type="Pfam" id="PF04552"/>
    </source>
</evidence>
<dbReference type="Pfam" id="PF04963">
    <property type="entry name" value="Sigma54_CBD"/>
    <property type="match status" value="1"/>
</dbReference>
<keyword evidence="5" id="KW-0805">Transcription regulation</keyword>
<dbReference type="STRING" id="1236220.SAMN04488112_10240"/>
<dbReference type="RefSeq" id="WP_091565908.1">
    <property type="nucleotide sequence ID" value="NZ_FMZA01000002.1"/>
</dbReference>
<dbReference type="GO" id="GO:0001216">
    <property type="term" value="F:DNA-binding transcription activator activity"/>
    <property type="evidence" value="ECO:0007669"/>
    <property type="project" value="InterPro"/>
</dbReference>
<keyword evidence="8" id="KW-0804">Transcription</keyword>
<dbReference type="PROSITE" id="PS00718">
    <property type="entry name" value="SIGMA54_2"/>
    <property type="match status" value="1"/>
</dbReference>
<dbReference type="GO" id="GO:0003677">
    <property type="term" value="F:DNA binding"/>
    <property type="evidence" value="ECO:0007669"/>
    <property type="project" value="UniProtKB-KW"/>
</dbReference>
<protein>
    <submittedName>
        <fullName evidence="11">RNA polymerase, sigma 54 subunit, RpoN/SigL</fullName>
    </submittedName>
</protein>
<dbReference type="InterPro" id="IPR000394">
    <property type="entry name" value="RNA_pol_sigma_54"/>
</dbReference>
<keyword evidence="12" id="KW-1185">Reference proteome</keyword>